<keyword evidence="3" id="KW-1185">Reference proteome</keyword>
<evidence type="ECO:0000313" key="3">
    <source>
        <dbReference type="Proteomes" id="UP000053477"/>
    </source>
</evidence>
<gene>
    <name evidence="2" type="ORF">SCHPADRAFT_217235</name>
</gene>
<dbReference type="Proteomes" id="UP000053477">
    <property type="component" value="Unassembled WGS sequence"/>
</dbReference>
<feature type="region of interest" description="Disordered" evidence="1">
    <location>
        <begin position="1"/>
        <end position="78"/>
    </location>
</feature>
<reference evidence="2 3" key="1">
    <citation type="submission" date="2015-04" db="EMBL/GenBank/DDBJ databases">
        <title>Complete genome sequence of Schizopora paradoxa KUC8140, a cosmopolitan wood degrader in East Asia.</title>
        <authorList>
            <consortium name="DOE Joint Genome Institute"/>
            <person name="Min B."/>
            <person name="Park H."/>
            <person name="Jang Y."/>
            <person name="Kim J.-J."/>
            <person name="Kim K.H."/>
            <person name="Pangilinan J."/>
            <person name="Lipzen A."/>
            <person name="Riley R."/>
            <person name="Grigoriev I.V."/>
            <person name="Spatafora J.W."/>
            <person name="Choi I.-G."/>
        </authorList>
    </citation>
    <scope>NUCLEOTIDE SEQUENCE [LARGE SCALE GENOMIC DNA]</scope>
    <source>
        <strain evidence="2 3">KUC8140</strain>
    </source>
</reference>
<feature type="compositionally biased region" description="Low complexity" evidence="1">
    <location>
        <begin position="35"/>
        <end position="54"/>
    </location>
</feature>
<feature type="compositionally biased region" description="Low complexity" evidence="1">
    <location>
        <begin position="1"/>
        <end position="28"/>
    </location>
</feature>
<sequence>MPTYLYPSSSHSRSSSSGSHYRGSSYSPSHHRHSTYGGSVYGHGSSYGNHGSRSQHSYAPPYQYTSSSGSRGYGSRSAYPVYGDYGRDHHRDYSRSGARHQYVTQDTGRHHGHGLFSHHVSVISHEHSRSVSAHGMAFSNNITITAIHLPSANG</sequence>
<protein>
    <submittedName>
        <fullName evidence="2">Uncharacterized protein</fullName>
    </submittedName>
</protein>
<dbReference type="AlphaFoldDB" id="A0A0H2RWB5"/>
<evidence type="ECO:0000256" key="1">
    <source>
        <dbReference type="SAM" id="MobiDB-lite"/>
    </source>
</evidence>
<dbReference type="InParanoid" id="A0A0H2RWB5"/>
<name>A0A0H2RWB5_9AGAM</name>
<organism evidence="2 3">
    <name type="scientific">Schizopora paradoxa</name>
    <dbReference type="NCBI Taxonomy" id="27342"/>
    <lineage>
        <taxon>Eukaryota</taxon>
        <taxon>Fungi</taxon>
        <taxon>Dikarya</taxon>
        <taxon>Basidiomycota</taxon>
        <taxon>Agaricomycotina</taxon>
        <taxon>Agaricomycetes</taxon>
        <taxon>Hymenochaetales</taxon>
        <taxon>Schizoporaceae</taxon>
        <taxon>Schizopora</taxon>
    </lineage>
</organism>
<feature type="compositionally biased region" description="Low complexity" evidence="1">
    <location>
        <begin position="66"/>
        <end position="77"/>
    </location>
</feature>
<accession>A0A0H2RWB5</accession>
<evidence type="ECO:0000313" key="2">
    <source>
        <dbReference type="EMBL" id="KLO16340.1"/>
    </source>
</evidence>
<proteinExistence type="predicted"/>
<dbReference type="EMBL" id="KQ085917">
    <property type="protein sequence ID" value="KLO16340.1"/>
    <property type="molecule type" value="Genomic_DNA"/>
</dbReference>